<dbReference type="SUPFAM" id="SSF56425">
    <property type="entry name" value="Succinate dehydrogenase/fumarate reductase flavoprotein, catalytic domain"/>
    <property type="match status" value="1"/>
</dbReference>
<dbReference type="SUPFAM" id="SSF51905">
    <property type="entry name" value="FAD/NAD(P)-binding domain"/>
    <property type="match status" value="1"/>
</dbReference>
<dbReference type="RefSeq" id="WP_163568569.1">
    <property type="nucleotide sequence ID" value="NZ_BAAANY010000009.1"/>
</dbReference>
<name>A0ABN2GSP2_9ACTN</name>
<comment type="catalytic activity">
    <reaction evidence="11">
        <text>L-aspartate + O2 = iminosuccinate + H2O2</text>
        <dbReference type="Rhea" id="RHEA:25876"/>
        <dbReference type="ChEBI" id="CHEBI:15379"/>
        <dbReference type="ChEBI" id="CHEBI:16240"/>
        <dbReference type="ChEBI" id="CHEBI:29991"/>
        <dbReference type="ChEBI" id="CHEBI:77875"/>
        <dbReference type="EC" id="1.4.3.16"/>
    </reaction>
    <physiologicalReaction direction="left-to-right" evidence="11">
        <dbReference type="Rhea" id="RHEA:25877"/>
    </physiologicalReaction>
</comment>
<proteinExistence type="inferred from homology"/>
<evidence type="ECO:0000256" key="5">
    <source>
        <dbReference type="ARBA" id="ARBA00021901"/>
    </source>
</evidence>
<evidence type="ECO:0000256" key="11">
    <source>
        <dbReference type="ARBA" id="ARBA00048305"/>
    </source>
</evidence>
<accession>A0ABN2GSP2</accession>
<comment type="similarity">
    <text evidence="3 13">Belongs to the FAD-dependent oxidoreductase 2 family. NadB subfamily.</text>
</comment>
<organism evidence="16 17">
    <name type="scientific">Fodinicola feengrottensis</name>
    <dbReference type="NCBI Taxonomy" id="435914"/>
    <lineage>
        <taxon>Bacteria</taxon>
        <taxon>Bacillati</taxon>
        <taxon>Actinomycetota</taxon>
        <taxon>Actinomycetes</taxon>
        <taxon>Mycobacteriales</taxon>
        <taxon>Fodinicola</taxon>
    </lineage>
</organism>
<feature type="domain" description="FAD-dependent oxidoreductase 2 FAD-binding" evidence="14">
    <location>
        <begin position="9"/>
        <end position="389"/>
    </location>
</feature>
<dbReference type="NCBIfam" id="NF005867">
    <property type="entry name" value="PRK07804.1"/>
    <property type="match status" value="1"/>
</dbReference>
<dbReference type="EMBL" id="BAAANY010000009">
    <property type="protein sequence ID" value="GAA1676185.1"/>
    <property type="molecule type" value="Genomic_DNA"/>
</dbReference>
<evidence type="ECO:0000256" key="6">
    <source>
        <dbReference type="ARBA" id="ARBA00022630"/>
    </source>
</evidence>
<dbReference type="Pfam" id="PF02910">
    <property type="entry name" value="Succ_DH_flav_C"/>
    <property type="match status" value="1"/>
</dbReference>
<evidence type="ECO:0000256" key="3">
    <source>
        <dbReference type="ARBA" id="ARBA00008562"/>
    </source>
</evidence>
<dbReference type="Proteomes" id="UP001500618">
    <property type="component" value="Unassembled WGS sequence"/>
</dbReference>
<evidence type="ECO:0000256" key="8">
    <source>
        <dbReference type="ARBA" id="ARBA00022827"/>
    </source>
</evidence>
<dbReference type="EC" id="1.4.3.16" evidence="4 12"/>
<evidence type="ECO:0000256" key="12">
    <source>
        <dbReference type="NCBIfam" id="TIGR00551"/>
    </source>
</evidence>
<dbReference type="InterPro" id="IPR037099">
    <property type="entry name" value="Fum_R/Succ_DH_flav-like_C_sf"/>
</dbReference>
<dbReference type="PRINTS" id="PR00411">
    <property type="entry name" value="PNDRDTASEI"/>
</dbReference>
<reference evidence="16 17" key="1">
    <citation type="journal article" date="2019" name="Int. J. Syst. Evol. Microbiol.">
        <title>The Global Catalogue of Microorganisms (GCM) 10K type strain sequencing project: providing services to taxonomists for standard genome sequencing and annotation.</title>
        <authorList>
            <consortium name="The Broad Institute Genomics Platform"/>
            <consortium name="The Broad Institute Genome Sequencing Center for Infectious Disease"/>
            <person name="Wu L."/>
            <person name="Ma J."/>
        </authorList>
    </citation>
    <scope>NUCLEOTIDE SEQUENCE [LARGE SCALE GENOMIC DNA]</scope>
    <source>
        <strain evidence="16 17">JCM 14718</strain>
    </source>
</reference>
<keyword evidence="6 13" id="KW-0285">Flavoprotein</keyword>
<comment type="function">
    <text evidence="10">Catalyzes the oxidation of L-aspartate to iminoaspartate, the first step in the de novo biosynthesis of NAD(+).</text>
</comment>
<dbReference type="NCBIfam" id="TIGR00551">
    <property type="entry name" value="nadB"/>
    <property type="match status" value="1"/>
</dbReference>
<comment type="subcellular location">
    <subcellularLocation>
        <location evidence="13">Cytoplasm</location>
    </subcellularLocation>
</comment>
<evidence type="ECO:0000256" key="9">
    <source>
        <dbReference type="ARBA" id="ARBA00023002"/>
    </source>
</evidence>
<dbReference type="Gene3D" id="1.20.58.100">
    <property type="entry name" value="Fumarate reductase/succinate dehydrogenase flavoprotein-like, C-terminal domain"/>
    <property type="match status" value="1"/>
</dbReference>
<dbReference type="InterPro" id="IPR027477">
    <property type="entry name" value="Succ_DH/fumarate_Rdtase_cat_sf"/>
</dbReference>
<keyword evidence="7 13" id="KW-0662">Pyridine nucleotide biosynthesis</keyword>
<keyword evidence="9 13" id="KW-0560">Oxidoreductase</keyword>
<dbReference type="InterPro" id="IPR015939">
    <property type="entry name" value="Fum_Rdtase/Succ_DH_flav-like_C"/>
</dbReference>
<sequence length="524" mass="53330">MTGWEASADLVVVGSGVAGLTAAIAAQELGVRVLVVTKAGIADGSTGWAQGGVAVVLPDDLGARTPEDSVAAHVADTMTAAAGLAEQAATAAILADGPAAVRGLFASGARFDLASDGTWARTREGGHRAFRVVHAGGDATGAEVERALVEAAGKASVPVLERHLVTSVLTDAVGRVAGLAVSDGSGRPGVVSAPAVLLATGGLGQLYSVTSNPEQATGDGIGLALRAGARVADLEFVQFHPTALHTGATGRAPLITEAMRGEGAVLVDTAGELVMAGVHPLGDLAPRDVVSGRIVRRLAELSAEHVLLDATHLDRDHFVRRFPTVYASCRAAGIDPVIEPIPVAPAAHFSCGGVVTTVDGRTDVVGLYAAGEVARTGLHGANRLASNSLLEGLVVGERVARAVHADLPALSLRSYVADDRDVFGVAVDKLRTTMSRYVGIGRDATGLATAVDALGQSTVDGDAGMTLTARAIVTAALARTESRGCHLRTDYPGSSESWRHSLEFVMDPAGFVVPAENRLLEGVG</sequence>
<dbReference type="InterPro" id="IPR005288">
    <property type="entry name" value="NadB"/>
</dbReference>
<evidence type="ECO:0000313" key="17">
    <source>
        <dbReference type="Proteomes" id="UP001500618"/>
    </source>
</evidence>
<dbReference type="PANTHER" id="PTHR42716:SF2">
    <property type="entry name" value="L-ASPARTATE OXIDASE, CHLOROPLASTIC"/>
    <property type="match status" value="1"/>
</dbReference>
<feature type="domain" description="Fumarate reductase/succinate dehydrogenase flavoprotein-like C-terminal" evidence="15">
    <location>
        <begin position="465"/>
        <end position="494"/>
    </location>
</feature>
<comment type="caution">
    <text evidence="16">The sequence shown here is derived from an EMBL/GenBank/DDBJ whole genome shotgun (WGS) entry which is preliminary data.</text>
</comment>
<evidence type="ECO:0000256" key="2">
    <source>
        <dbReference type="ARBA" id="ARBA00004950"/>
    </source>
</evidence>
<dbReference type="InterPro" id="IPR003953">
    <property type="entry name" value="FAD-dep_OxRdtase_2_FAD-bd"/>
</dbReference>
<evidence type="ECO:0000259" key="15">
    <source>
        <dbReference type="Pfam" id="PF02910"/>
    </source>
</evidence>
<comment type="cofactor">
    <cofactor evidence="1 13">
        <name>FAD</name>
        <dbReference type="ChEBI" id="CHEBI:57692"/>
    </cofactor>
</comment>
<dbReference type="PRINTS" id="PR00368">
    <property type="entry name" value="FADPNR"/>
</dbReference>
<comment type="pathway">
    <text evidence="2 13">Cofactor biosynthesis; NAD(+) biosynthesis; iminoaspartate from L-aspartate (oxidase route): step 1/1.</text>
</comment>
<evidence type="ECO:0000256" key="1">
    <source>
        <dbReference type="ARBA" id="ARBA00001974"/>
    </source>
</evidence>
<dbReference type="Pfam" id="PF00890">
    <property type="entry name" value="FAD_binding_2"/>
    <property type="match status" value="1"/>
</dbReference>
<evidence type="ECO:0000256" key="10">
    <source>
        <dbReference type="ARBA" id="ARBA00029426"/>
    </source>
</evidence>
<dbReference type="InterPro" id="IPR036188">
    <property type="entry name" value="FAD/NAD-bd_sf"/>
</dbReference>
<keyword evidence="17" id="KW-1185">Reference proteome</keyword>
<dbReference type="SUPFAM" id="SSF46977">
    <property type="entry name" value="Succinate dehydrogenase/fumarate reductase flavoprotein C-terminal domain"/>
    <property type="match status" value="1"/>
</dbReference>
<evidence type="ECO:0000313" key="16">
    <source>
        <dbReference type="EMBL" id="GAA1676185.1"/>
    </source>
</evidence>
<evidence type="ECO:0000259" key="14">
    <source>
        <dbReference type="Pfam" id="PF00890"/>
    </source>
</evidence>
<dbReference type="Gene3D" id="3.90.700.10">
    <property type="entry name" value="Succinate dehydrogenase/fumarate reductase flavoprotein, catalytic domain"/>
    <property type="match status" value="1"/>
</dbReference>
<evidence type="ECO:0000256" key="7">
    <source>
        <dbReference type="ARBA" id="ARBA00022642"/>
    </source>
</evidence>
<evidence type="ECO:0000256" key="13">
    <source>
        <dbReference type="RuleBase" id="RU362049"/>
    </source>
</evidence>
<keyword evidence="8 13" id="KW-0274">FAD</keyword>
<dbReference type="PANTHER" id="PTHR42716">
    <property type="entry name" value="L-ASPARTATE OXIDASE"/>
    <property type="match status" value="1"/>
</dbReference>
<dbReference type="Gene3D" id="3.50.50.60">
    <property type="entry name" value="FAD/NAD(P)-binding domain"/>
    <property type="match status" value="1"/>
</dbReference>
<gene>
    <name evidence="16" type="ORF">GCM10009765_26920</name>
</gene>
<protein>
    <recommendedName>
        <fullName evidence="5 12">L-aspartate oxidase</fullName>
        <ecNumber evidence="4 12">1.4.3.16</ecNumber>
    </recommendedName>
</protein>
<evidence type="ECO:0000256" key="4">
    <source>
        <dbReference type="ARBA" id="ARBA00012173"/>
    </source>
</evidence>